<evidence type="ECO:0008006" key="3">
    <source>
        <dbReference type="Google" id="ProtNLM"/>
    </source>
</evidence>
<feature type="transmembrane region" description="Helical" evidence="1">
    <location>
        <begin position="162"/>
        <end position="183"/>
    </location>
</feature>
<name>A0A806KE49_9BACT</name>
<feature type="transmembrane region" description="Helical" evidence="1">
    <location>
        <begin position="86"/>
        <end position="106"/>
    </location>
</feature>
<evidence type="ECO:0000313" key="2">
    <source>
        <dbReference type="EMBL" id="AGS52905.1"/>
    </source>
</evidence>
<feature type="transmembrane region" description="Helical" evidence="1">
    <location>
        <begin position="12"/>
        <end position="35"/>
    </location>
</feature>
<protein>
    <recommendedName>
        <fullName evidence="3">GtrA-like protein domain-containing protein</fullName>
    </recommendedName>
</protein>
<dbReference type="EMBL" id="JQ844216">
    <property type="protein sequence ID" value="AGS52905.1"/>
    <property type="molecule type" value="Genomic_DNA"/>
</dbReference>
<feature type="transmembrane region" description="Helical" evidence="1">
    <location>
        <begin position="122"/>
        <end position="142"/>
    </location>
</feature>
<reference evidence="2" key="1">
    <citation type="submission" date="2012-03" db="EMBL/GenBank/DDBJ databases">
        <title>Functional metagenomics reveals considerable lignocellulase gene clusters in the gut microbiome of a wood-feeding higher termite.</title>
        <authorList>
            <person name="Liu N."/>
        </authorList>
    </citation>
    <scope>NUCLEOTIDE SEQUENCE</scope>
</reference>
<evidence type="ECO:0000256" key="1">
    <source>
        <dbReference type="SAM" id="Phobius"/>
    </source>
</evidence>
<keyword evidence="1" id="KW-0472">Membrane</keyword>
<keyword evidence="1" id="KW-0812">Transmembrane</keyword>
<dbReference type="AlphaFoldDB" id="A0A806KE49"/>
<organism evidence="2">
    <name type="scientific">uncultured bacterium contig00019</name>
    <dbReference type="NCBI Taxonomy" id="1181510"/>
    <lineage>
        <taxon>Bacteria</taxon>
        <taxon>environmental samples</taxon>
    </lineage>
</organism>
<keyword evidence="1" id="KW-1133">Transmembrane helix</keyword>
<accession>A0A806KE49</accession>
<sequence>MANVWNNFKEKHLTAAQFIVFFIVSNGVTVLQLVMMPLLRALFAPTSLTETAFQVFPIGANLDGSTYYIFNYAAGKIAEDGTGGGLAYFLAVQISIGIAQIINFFVQRNVTFKSNSSITKAAFWYLIAYILITLAAGAAQGLYKAPLYSFFGDTMGTAGERFADVITMIVNSAISFWVFFPIFKLIFRNRKEETAV</sequence>
<proteinExistence type="predicted"/>